<proteinExistence type="predicted"/>
<dbReference type="AlphaFoldDB" id="A0A2D4NDJ6"/>
<sequence>MFETISLEEISLLEHLAYTETFTYVEKYKRKAENMFSQTNKLLITFQIGDTSGKHRCIIQSQNNEVLSLPPLFCNCAPTRANCAPIRANAHAKKFSDLRQKVDVCIKCLQSCIKVIEMCFYSFVVHP</sequence>
<protein>
    <submittedName>
        <fullName evidence="1">Uncharacterized protein</fullName>
    </submittedName>
</protein>
<organism evidence="1">
    <name type="scientific">Micrurus spixii</name>
    <name type="common">Amazon coral snake</name>
    <dbReference type="NCBI Taxonomy" id="129469"/>
    <lineage>
        <taxon>Eukaryota</taxon>
        <taxon>Metazoa</taxon>
        <taxon>Chordata</taxon>
        <taxon>Craniata</taxon>
        <taxon>Vertebrata</taxon>
        <taxon>Euteleostomi</taxon>
        <taxon>Lepidosauria</taxon>
        <taxon>Squamata</taxon>
        <taxon>Bifurcata</taxon>
        <taxon>Unidentata</taxon>
        <taxon>Episquamata</taxon>
        <taxon>Toxicofera</taxon>
        <taxon>Serpentes</taxon>
        <taxon>Colubroidea</taxon>
        <taxon>Elapidae</taxon>
        <taxon>Elapinae</taxon>
        <taxon>Micrurus</taxon>
    </lineage>
</organism>
<evidence type="ECO:0000313" key="1">
    <source>
        <dbReference type="EMBL" id="LAB43772.1"/>
    </source>
</evidence>
<reference evidence="1" key="2">
    <citation type="submission" date="2017-11" db="EMBL/GenBank/DDBJ databases">
        <title>Coralsnake Venomics: Analyses of Venom Gland Transcriptomes and Proteomes of Six Brazilian Taxa.</title>
        <authorList>
            <person name="Aird S.D."/>
            <person name="Jorge da Silva N."/>
            <person name="Qiu L."/>
            <person name="Villar-Briones A."/>
            <person name="Aparecida-Saddi V."/>
            <person name="Campos-Telles M.P."/>
            <person name="Grau M."/>
            <person name="Mikheyev A.S."/>
        </authorList>
    </citation>
    <scope>NUCLEOTIDE SEQUENCE</scope>
    <source>
        <tissue evidence="1">Venom_gland</tissue>
    </source>
</reference>
<reference evidence="1" key="1">
    <citation type="submission" date="2017-07" db="EMBL/GenBank/DDBJ databases">
        <authorList>
            <person name="Mikheyev A."/>
            <person name="Grau M."/>
        </authorList>
    </citation>
    <scope>NUCLEOTIDE SEQUENCE</scope>
    <source>
        <tissue evidence="1">Venom_gland</tissue>
    </source>
</reference>
<name>A0A2D4NDJ6_9SAUR</name>
<accession>A0A2D4NDJ6</accession>
<dbReference type="EMBL" id="IACM01164105">
    <property type="protein sequence ID" value="LAB43772.1"/>
    <property type="molecule type" value="Transcribed_RNA"/>
</dbReference>